<dbReference type="Gene3D" id="3.40.50.2300">
    <property type="match status" value="1"/>
</dbReference>
<dbReference type="PANTHER" id="PTHR11717:SF7">
    <property type="entry name" value="LOW MOLECULAR WEIGHT PHOSPHOTYROSINE PROTEIN PHOSPHATASE"/>
    <property type="match status" value="1"/>
</dbReference>
<evidence type="ECO:0000256" key="2">
    <source>
        <dbReference type="ARBA" id="ARBA00013064"/>
    </source>
</evidence>
<feature type="domain" description="Phosphotyrosine protein phosphatase I" evidence="6">
    <location>
        <begin position="5"/>
        <end position="170"/>
    </location>
</feature>
<proteinExistence type="inferred from homology"/>
<dbReference type="GO" id="GO:0004725">
    <property type="term" value="F:protein tyrosine phosphatase activity"/>
    <property type="evidence" value="ECO:0007669"/>
    <property type="project" value="UniProtKB-EC"/>
</dbReference>
<dbReference type="InterPro" id="IPR023485">
    <property type="entry name" value="Ptyr_pPase"/>
</dbReference>
<sequence>MTEPLHVLFVCTANICRSPFMELLARELADGGLEVSSAGTHGLPDHPMDPAMTVGLTRRGVAHDSFRSRPLTADLVDTADLVLTAEVAHRRLILDQQPGAFRKVFTLGQFASAVPDADGTTGRALVELVGTRRPPASASLDVDDPYRRGPERATACGDRIEALLRVVVPALTTSGRISA</sequence>
<dbReference type="AlphaFoldDB" id="A0A4P7GMK9"/>
<evidence type="ECO:0000259" key="6">
    <source>
        <dbReference type="SMART" id="SM00226"/>
    </source>
</evidence>
<keyword evidence="8" id="KW-1185">Reference proteome</keyword>
<reference evidence="7 8" key="1">
    <citation type="submission" date="2019-03" db="EMBL/GenBank/DDBJ databases">
        <title>Three New Species of Nocardioides, Nocardioides euryhalodurans sp. nov., Nocardioides seonyuensis sp. nov. and Nocardioides eburneoflavus sp. nov., Iolated from Soil.</title>
        <authorList>
            <person name="Roh S.G."/>
            <person name="Lee C."/>
            <person name="Kim M.-K."/>
            <person name="Kim S.B."/>
        </authorList>
    </citation>
    <scope>NUCLEOTIDE SEQUENCE [LARGE SCALE GENOMIC DNA]</scope>
    <source>
        <strain evidence="7 8">MMS17-SY117</strain>
    </source>
</reference>
<dbReference type="SUPFAM" id="SSF52788">
    <property type="entry name" value="Phosphotyrosine protein phosphatases I"/>
    <property type="match status" value="1"/>
</dbReference>
<protein>
    <recommendedName>
        <fullName evidence="2">protein-tyrosine-phosphatase</fullName>
        <ecNumber evidence="2">3.1.3.48</ecNumber>
    </recommendedName>
</protein>
<organism evidence="7 8">
    <name type="scientific">Nocardioides euryhalodurans</name>
    <dbReference type="NCBI Taxonomy" id="2518370"/>
    <lineage>
        <taxon>Bacteria</taxon>
        <taxon>Bacillati</taxon>
        <taxon>Actinomycetota</taxon>
        <taxon>Actinomycetes</taxon>
        <taxon>Propionibacteriales</taxon>
        <taxon>Nocardioidaceae</taxon>
        <taxon>Nocardioides</taxon>
    </lineage>
</organism>
<name>A0A4P7GMK9_9ACTN</name>
<dbReference type="RefSeq" id="WP_135078793.1">
    <property type="nucleotide sequence ID" value="NZ_CP038267.1"/>
</dbReference>
<dbReference type="InterPro" id="IPR017867">
    <property type="entry name" value="Tyr_phospatase_low_mol_wt"/>
</dbReference>
<feature type="active site" description="Nucleophile" evidence="5">
    <location>
        <position position="11"/>
    </location>
</feature>
<evidence type="ECO:0000256" key="4">
    <source>
        <dbReference type="ARBA" id="ARBA00022912"/>
    </source>
</evidence>
<evidence type="ECO:0000313" key="8">
    <source>
        <dbReference type="Proteomes" id="UP000294894"/>
    </source>
</evidence>
<keyword evidence="3" id="KW-0378">Hydrolase</keyword>
<dbReference type="InterPro" id="IPR050438">
    <property type="entry name" value="LMW_PTPase"/>
</dbReference>
<dbReference type="SMART" id="SM00226">
    <property type="entry name" value="LMWPc"/>
    <property type="match status" value="1"/>
</dbReference>
<evidence type="ECO:0000256" key="1">
    <source>
        <dbReference type="ARBA" id="ARBA00011063"/>
    </source>
</evidence>
<dbReference type="PRINTS" id="PR00719">
    <property type="entry name" value="LMWPTPASE"/>
</dbReference>
<gene>
    <name evidence="7" type="ORF">EXE57_14820</name>
</gene>
<dbReference type="OrthoDB" id="9784339at2"/>
<dbReference type="Pfam" id="PF01451">
    <property type="entry name" value="LMWPc"/>
    <property type="match status" value="1"/>
</dbReference>
<feature type="active site" evidence="5">
    <location>
        <position position="17"/>
    </location>
</feature>
<accession>A0A4P7GMK9</accession>
<evidence type="ECO:0000256" key="5">
    <source>
        <dbReference type="PIRSR" id="PIRSR617867-1"/>
    </source>
</evidence>
<comment type="similarity">
    <text evidence="1">Belongs to the low molecular weight phosphotyrosine protein phosphatase family.</text>
</comment>
<dbReference type="EMBL" id="CP038267">
    <property type="protein sequence ID" value="QBR93398.1"/>
    <property type="molecule type" value="Genomic_DNA"/>
</dbReference>
<dbReference type="Proteomes" id="UP000294894">
    <property type="component" value="Chromosome"/>
</dbReference>
<evidence type="ECO:0000256" key="3">
    <source>
        <dbReference type="ARBA" id="ARBA00022801"/>
    </source>
</evidence>
<evidence type="ECO:0000313" key="7">
    <source>
        <dbReference type="EMBL" id="QBR93398.1"/>
    </source>
</evidence>
<dbReference type="PANTHER" id="PTHR11717">
    <property type="entry name" value="LOW MOLECULAR WEIGHT PROTEIN TYROSINE PHOSPHATASE"/>
    <property type="match status" value="1"/>
</dbReference>
<dbReference type="KEGG" id="noy:EXE57_14820"/>
<dbReference type="InterPro" id="IPR036196">
    <property type="entry name" value="Ptyr_pPase_sf"/>
</dbReference>
<dbReference type="EC" id="3.1.3.48" evidence="2"/>
<keyword evidence="4" id="KW-0904">Protein phosphatase</keyword>